<evidence type="ECO:0000313" key="3">
    <source>
        <dbReference type="Proteomes" id="UP000284219"/>
    </source>
</evidence>
<feature type="transmembrane region" description="Helical" evidence="1">
    <location>
        <begin position="380"/>
        <end position="401"/>
    </location>
</feature>
<feature type="transmembrane region" description="Helical" evidence="1">
    <location>
        <begin position="107"/>
        <end position="126"/>
    </location>
</feature>
<dbReference type="Pfam" id="PF05975">
    <property type="entry name" value="EcsB"/>
    <property type="match status" value="1"/>
</dbReference>
<feature type="transmembrane region" description="Helical" evidence="1">
    <location>
        <begin position="357"/>
        <end position="374"/>
    </location>
</feature>
<dbReference type="RefSeq" id="WP_120188920.1">
    <property type="nucleotide sequence ID" value="NZ_MCHY01000007.1"/>
</dbReference>
<keyword evidence="1" id="KW-0812">Transmembrane</keyword>
<evidence type="ECO:0000313" key="2">
    <source>
        <dbReference type="EMBL" id="RKD25099.1"/>
    </source>
</evidence>
<feature type="transmembrane region" description="Helical" evidence="1">
    <location>
        <begin position="55"/>
        <end position="74"/>
    </location>
</feature>
<feature type="transmembrane region" description="Helical" evidence="1">
    <location>
        <begin position="138"/>
        <end position="157"/>
    </location>
</feature>
<comment type="caution">
    <text evidence="2">The sequence shown here is derived from an EMBL/GenBank/DDBJ whole genome shotgun (WGS) entry which is preliminary data.</text>
</comment>
<evidence type="ECO:0000256" key="1">
    <source>
        <dbReference type="SAM" id="Phobius"/>
    </source>
</evidence>
<dbReference type="EMBL" id="MCHY01000007">
    <property type="protein sequence ID" value="RKD25099.1"/>
    <property type="molecule type" value="Genomic_DNA"/>
</dbReference>
<dbReference type="InterPro" id="IPR010288">
    <property type="entry name" value="EcsB_ABC"/>
</dbReference>
<dbReference type="PIRSF" id="PIRSF037259">
    <property type="entry name" value="EcsB_ABC"/>
    <property type="match status" value="1"/>
</dbReference>
<proteinExistence type="predicted"/>
<organism evidence="2 3">
    <name type="scientific">Ammoniphilus oxalaticus</name>
    <dbReference type="NCBI Taxonomy" id="66863"/>
    <lineage>
        <taxon>Bacteria</taxon>
        <taxon>Bacillati</taxon>
        <taxon>Bacillota</taxon>
        <taxon>Bacilli</taxon>
        <taxon>Bacillales</taxon>
        <taxon>Paenibacillaceae</taxon>
        <taxon>Aneurinibacillus group</taxon>
        <taxon>Ammoniphilus</taxon>
    </lineage>
</organism>
<keyword evidence="3" id="KW-1185">Reference proteome</keyword>
<dbReference type="OrthoDB" id="2447941at2"/>
<name>A0A419SM06_9BACL</name>
<feature type="transmembrane region" description="Helical" evidence="1">
    <location>
        <begin position="26"/>
        <end position="49"/>
    </location>
</feature>
<dbReference type="Proteomes" id="UP000284219">
    <property type="component" value="Unassembled WGS sequence"/>
</dbReference>
<feature type="transmembrane region" description="Helical" evidence="1">
    <location>
        <begin position="178"/>
        <end position="211"/>
    </location>
</feature>
<dbReference type="GO" id="GO:0016020">
    <property type="term" value="C:membrane"/>
    <property type="evidence" value="ECO:0007669"/>
    <property type="project" value="InterPro"/>
</dbReference>
<keyword evidence="1" id="KW-0472">Membrane</keyword>
<feature type="transmembrane region" description="Helical" evidence="1">
    <location>
        <begin position="312"/>
        <end position="330"/>
    </location>
</feature>
<sequence length="414" mass="48843">MKVNLRQLWKSRASAFWKDAAQYLRIILSGYIYLPIMLLIMLAFLYQYILTEWSAASYTAYVGWIFALLFSLQLNFSRIRTFLSEPDAIYLLPLEDKMDKQYFRLSWFYSFVIQAFVLFTLMIVLSPLYSGMISADRGVFYVTYGIIALLAGFNLYAGFQERRLRQEGMKVVHTAGRWALNILFLAMLFKAYSFSFVVWGVVWTLAILYYYSIAKRMSWDWIDLVEIEQRQLLQFYQFAGWFMDVPHLPERVKKRKWLIFLLEKISLTSESAYTFLYLRSLARYQNIFTLYLRLLVIALLCMYFVNHLPLSSFLFIMFLLLNGVQLSGSWKRLQAYFWDAIYPVTDREKLTSFCRTIYSFLFLQTLLGSIALGVQQGWKAAVVMLIVGLLITYGYSYVILLRRLKKSLSKSPFH</sequence>
<dbReference type="AlphaFoldDB" id="A0A419SM06"/>
<gene>
    <name evidence="2" type="ORF">BEP19_04575</name>
</gene>
<reference evidence="2 3" key="1">
    <citation type="submission" date="2016-08" db="EMBL/GenBank/DDBJ databases">
        <title>Novel Firmicute Genomes.</title>
        <authorList>
            <person name="Poppleton D.I."/>
            <person name="Gribaldo S."/>
        </authorList>
    </citation>
    <scope>NUCLEOTIDE SEQUENCE [LARGE SCALE GENOMIC DNA]</scope>
    <source>
        <strain evidence="2 3">RAOx-1</strain>
    </source>
</reference>
<feature type="transmembrane region" description="Helical" evidence="1">
    <location>
        <begin position="290"/>
        <end position="306"/>
    </location>
</feature>
<protein>
    <recommendedName>
        <fullName evidence="4">ABC transporter permease</fullName>
    </recommendedName>
</protein>
<accession>A0A419SM06</accession>
<keyword evidence="1" id="KW-1133">Transmembrane helix</keyword>
<evidence type="ECO:0008006" key="4">
    <source>
        <dbReference type="Google" id="ProtNLM"/>
    </source>
</evidence>